<feature type="compositionally biased region" description="Basic and acidic residues" evidence="1">
    <location>
        <begin position="166"/>
        <end position="193"/>
    </location>
</feature>
<feature type="compositionally biased region" description="Low complexity" evidence="1">
    <location>
        <begin position="74"/>
        <end position="89"/>
    </location>
</feature>
<feature type="compositionally biased region" description="Basic and acidic residues" evidence="1">
    <location>
        <begin position="1"/>
        <end position="12"/>
    </location>
</feature>
<dbReference type="WBParaSite" id="Csp11.Scaffold629.g10934.t1">
    <property type="protein sequence ID" value="Csp11.Scaffold629.g10934.t1"/>
    <property type="gene ID" value="Csp11.Scaffold629.g10934"/>
</dbReference>
<evidence type="ECO:0000256" key="1">
    <source>
        <dbReference type="SAM" id="MobiDB-lite"/>
    </source>
</evidence>
<feature type="compositionally biased region" description="Acidic residues" evidence="1">
    <location>
        <begin position="407"/>
        <end position="422"/>
    </location>
</feature>
<proteinExistence type="predicted"/>
<feature type="compositionally biased region" description="Polar residues" evidence="1">
    <location>
        <begin position="196"/>
        <end position="207"/>
    </location>
</feature>
<dbReference type="eggNOG" id="ENOG502THTJ">
    <property type="taxonomic scope" value="Eukaryota"/>
</dbReference>
<feature type="compositionally biased region" description="Basic and acidic residues" evidence="1">
    <location>
        <begin position="50"/>
        <end position="72"/>
    </location>
</feature>
<feature type="region of interest" description="Disordered" evidence="1">
    <location>
        <begin position="403"/>
        <end position="424"/>
    </location>
</feature>
<accession>A0A1I7TR42</accession>
<evidence type="ECO:0000313" key="3">
    <source>
        <dbReference type="WBParaSite" id="Csp11.Scaffold629.g10934.t1"/>
    </source>
</evidence>
<keyword evidence="2" id="KW-1185">Reference proteome</keyword>
<evidence type="ECO:0000313" key="2">
    <source>
        <dbReference type="Proteomes" id="UP000095282"/>
    </source>
</evidence>
<protein>
    <submittedName>
        <fullName evidence="3">Serrate RNA effector molecule homolog</fullName>
    </submittedName>
</protein>
<organism evidence="2 3">
    <name type="scientific">Caenorhabditis tropicalis</name>
    <dbReference type="NCBI Taxonomy" id="1561998"/>
    <lineage>
        <taxon>Eukaryota</taxon>
        <taxon>Metazoa</taxon>
        <taxon>Ecdysozoa</taxon>
        <taxon>Nematoda</taxon>
        <taxon>Chromadorea</taxon>
        <taxon>Rhabditida</taxon>
        <taxon>Rhabditina</taxon>
        <taxon>Rhabditomorpha</taxon>
        <taxon>Rhabditoidea</taxon>
        <taxon>Rhabditidae</taxon>
        <taxon>Peloderinae</taxon>
        <taxon>Caenorhabditis</taxon>
    </lineage>
</organism>
<feature type="compositionally biased region" description="Basic and acidic residues" evidence="1">
    <location>
        <begin position="109"/>
        <end position="131"/>
    </location>
</feature>
<dbReference type="AlphaFoldDB" id="A0A1I7TR42"/>
<feature type="compositionally biased region" description="Basic and acidic residues" evidence="1">
    <location>
        <begin position="90"/>
        <end position="102"/>
    </location>
</feature>
<sequence>MDKRELYRDHIQQHGAGSSRGRDRGNGHRDQGENRRFHRRKENEGMWNENSREELGSRKRFRDERQDEDRMQEQASSGGYRSRGGAYQGDYRRSDDQEDRASDGYQRSRYQEARSYRHHEDMDEERHRQRGNESPNSRLSVFRRITHRNSVEDQDYDPQEGYYSRNGHDSTTERFRNFESSSRQDYRSTEPKKGRYSQSGSQMSSWYRNPDRDLDNQGGFDSHGRYGSHDGHAMGSYQNFHSSYHRGNSHGAYGFQKQRARYWKGKKITLNADQIRKHLALLDKDDDAQEQKLERLEEMRKNGGKSLLIDEARWSAYYRKSSEFSESVRRLAEIRSVDEKEAEKQLLDILNKATLIEIHLMMHGQKTAEQLFRRMQYPNQKKAWHEEQDKKQGSSCAQRLVQHVPDSDSEGEIHSDEDEEHEGYEQKIPFCSAQELFEFMKELIPVFKYHPSSGKWQNTGHQTRRFFQWLKRKMDGGRVFNWDNFEEVDYPQFKATIEVQEEMKAFAERELMMDYSSFEEFGLQIPGFFYDFDSKMLSLTGQASSRIALNIPIVVALFHTSTPLNMDCSREWEGLITPFICSTMQLSHYIGVTGAMKGLKIAAFVHKFNQKPCQVSMAPIVFASGFLWPGSTIHSGEVFRMEGVEIDYFQRMDQGLSTFETGHPNEFRKGNIMTKKEMLAVLEEEEDQPRNHPSTSYDYPYDDISDDDFDMV</sequence>
<feature type="region of interest" description="Disordered" evidence="1">
    <location>
        <begin position="1"/>
        <end position="227"/>
    </location>
</feature>
<dbReference type="Proteomes" id="UP000095282">
    <property type="component" value="Unplaced"/>
</dbReference>
<reference evidence="3" key="1">
    <citation type="submission" date="2016-11" db="UniProtKB">
        <authorList>
            <consortium name="WormBaseParasite"/>
        </authorList>
    </citation>
    <scope>IDENTIFICATION</scope>
</reference>
<name>A0A1I7TR42_9PELO</name>
<feature type="compositionally biased region" description="Basic and acidic residues" evidence="1">
    <location>
        <begin position="20"/>
        <end position="35"/>
    </location>
</feature>
<feature type="compositionally biased region" description="Acidic residues" evidence="1">
    <location>
        <begin position="700"/>
        <end position="712"/>
    </location>
</feature>
<feature type="region of interest" description="Disordered" evidence="1">
    <location>
        <begin position="683"/>
        <end position="712"/>
    </location>
</feature>